<feature type="compositionally biased region" description="Low complexity" evidence="4">
    <location>
        <begin position="633"/>
        <end position="642"/>
    </location>
</feature>
<dbReference type="Pfam" id="PF22178">
    <property type="entry name" value="Gp5_trimer_C"/>
    <property type="match status" value="1"/>
</dbReference>
<keyword evidence="8" id="KW-1185">Reference proteome</keyword>
<dbReference type="EMBL" id="SPUM01000033">
    <property type="protein sequence ID" value="TFW33901.1"/>
    <property type="molecule type" value="Genomic_DNA"/>
</dbReference>
<evidence type="ECO:0000256" key="3">
    <source>
        <dbReference type="ARBA" id="ARBA00022525"/>
    </source>
</evidence>
<dbReference type="Gene3D" id="2.40.50.230">
    <property type="entry name" value="Gp5 N-terminal domain"/>
    <property type="match status" value="1"/>
</dbReference>
<dbReference type="InterPro" id="IPR037026">
    <property type="entry name" value="Vgr_OB-fold_dom_sf"/>
</dbReference>
<feature type="domain" description="Gp5/Type VI secretion system Vgr C-terminal trimerisation" evidence="6">
    <location>
        <begin position="473"/>
        <end position="580"/>
    </location>
</feature>
<dbReference type="NCBIfam" id="TIGR03361">
    <property type="entry name" value="VI_Rhs_Vgr"/>
    <property type="match status" value="1"/>
</dbReference>
<dbReference type="Pfam" id="PF04717">
    <property type="entry name" value="Phage_base_V"/>
    <property type="match status" value="1"/>
</dbReference>
<proteinExistence type="inferred from homology"/>
<gene>
    <name evidence="7" type="primary">tssI</name>
    <name evidence="7" type="ORF">E4O92_05310</name>
</gene>
<organism evidence="7 8">
    <name type="scientific">Massilia horti</name>
    <dbReference type="NCBI Taxonomy" id="2562153"/>
    <lineage>
        <taxon>Bacteria</taxon>
        <taxon>Pseudomonadati</taxon>
        <taxon>Pseudomonadota</taxon>
        <taxon>Betaproteobacteria</taxon>
        <taxon>Burkholderiales</taxon>
        <taxon>Oxalobacteraceae</taxon>
        <taxon>Telluria group</taxon>
        <taxon>Massilia</taxon>
    </lineage>
</organism>
<feature type="domain" description="Gp5/Type VI secretion system Vgr protein OB-fold" evidence="5">
    <location>
        <begin position="389"/>
        <end position="455"/>
    </location>
</feature>
<evidence type="ECO:0000259" key="5">
    <source>
        <dbReference type="Pfam" id="PF04717"/>
    </source>
</evidence>
<sequence>MSRILEINTPLGAENTLLTAMTGTESLGVLPEYRLTLVSKRGNLTAADLLGKNVTAGVELPGRQEMRYFNGYITHFSEAGTSAATWFEGTPVAHQYELTMHPWLWFLTRRANFRIFQNKTVPQIVQEVCGEYPFAQLELKLSGTYAVWEYCCQYRESDFNFVLRLLEQEGIYFSFKHENGKHTMVLFDDNGRHTPRDGYAEIAYDVDGTGYEQREHITMWSASRSVQPGRYTLNDFDFKKPDVSLISTLGKALPHDMSGFELFDFPGEYETVSEGSRYAQVRLEEMHARHEVFMAAGSVRGIESGCKFKLANHPDESFNREYLITTARFTIINNQASSSGGAGGQFHCTFEALDLRTQFRPPRVTPRPAVQGPQTAIVVGPPGEEIHVDEHGRVKLQFQWDRYNQADDKSSCWVRVSQPWSGKGWGALFLPRVGHEVIVQFIDGDPDHPIVVGRVHNGQSIPPWSMKDQKTRSGFRTRTEKGGASNFNELSFDDKKGAEEIYLHAERNHVLRVKNNRVEEIGNESHLTVQKDVFVNLKADLHEQVTGDHNNGVDGTFSLKVGQDWQTKAGLKFAVDAGREIHLKAGVNVVIEAGASISLKVGGSFVSIHPGGVDIEGPLVKVNSGGSPGSGSGAAPIAPKAAQRPRGSKGGTNMKPVRPKKPDVYSPKATAMKLAWTAGAPFCEQCQNASAQPLLPAVNTSASKVASNLDKADNLLAQARKSLVGAIPFIGKDLAEDGGDDLLKVIDPYQAAVDATRSATKGDYLAAGVAAASVVVRPAKAAGRFATEGVVITEKGLALVEQNLARFERWAPNEAIVQSLRESMLKGARAYGSEANFYLHEIAENTGRLNGLNYFEAHAAALKKYEASEFMLYGEKVIRQFPSEFNKTFRKFWGMKND</sequence>
<evidence type="ECO:0000256" key="2">
    <source>
        <dbReference type="ARBA" id="ARBA00005558"/>
    </source>
</evidence>
<evidence type="ECO:0000313" key="7">
    <source>
        <dbReference type="EMBL" id="TFW33901.1"/>
    </source>
</evidence>
<dbReference type="InterPro" id="IPR017847">
    <property type="entry name" value="T6SS_RhsGE_Vgr_subset"/>
</dbReference>
<dbReference type="InterPro" id="IPR054030">
    <property type="entry name" value="Gp5_Vgr_C"/>
</dbReference>
<comment type="subcellular location">
    <subcellularLocation>
        <location evidence="1">Secreted</location>
    </subcellularLocation>
</comment>
<name>A0A4Y9T3M5_9BURK</name>
<reference evidence="7 8" key="1">
    <citation type="submission" date="2019-03" db="EMBL/GenBank/DDBJ databases">
        <title>Draft genome of Massilia hortus sp. nov., a novel bacterial species of the Oxalobacteraceae family.</title>
        <authorList>
            <person name="Peta V."/>
            <person name="Raths R."/>
            <person name="Bucking H."/>
        </authorList>
    </citation>
    <scope>NUCLEOTIDE SEQUENCE [LARGE SCALE GENOMIC DNA]</scope>
    <source>
        <strain evidence="7 8">ONC3</strain>
    </source>
</reference>
<dbReference type="Proteomes" id="UP000297258">
    <property type="component" value="Unassembled WGS sequence"/>
</dbReference>
<dbReference type="Gene3D" id="2.30.110.50">
    <property type="match status" value="1"/>
</dbReference>
<dbReference type="SUPFAM" id="SSF69255">
    <property type="entry name" value="gp5 N-terminal domain-like"/>
    <property type="match status" value="1"/>
</dbReference>
<dbReference type="PANTHER" id="PTHR32305">
    <property type="match status" value="1"/>
</dbReference>
<keyword evidence="3" id="KW-0964">Secreted</keyword>
<dbReference type="SUPFAM" id="SSF69349">
    <property type="entry name" value="Phage fibre proteins"/>
    <property type="match status" value="1"/>
</dbReference>
<dbReference type="Gene3D" id="3.55.50.10">
    <property type="entry name" value="Baseplate protein-like domains"/>
    <property type="match status" value="1"/>
</dbReference>
<dbReference type="InterPro" id="IPR050708">
    <property type="entry name" value="T6SS_VgrG/RHS"/>
</dbReference>
<feature type="region of interest" description="Disordered" evidence="4">
    <location>
        <begin position="623"/>
        <end position="665"/>
    </location>
</feature>
<comment type="similarity">
    <text evidence="2">Belongs to the VgrG protein family.</text>
</comment>
<dbReference type="PANTHER" id="PTHR32305:SF15">
    <property type="entry name" value="PROTEIN RHSA-RELATED"/>
    <property type="match status" value="1"/>
</dbReference>
<dbReference type="OrthoDB" id="1907165at2"/>
<dbReference type="GO" id="GO:0005576">
    <property type="term" value="C:extracellular region"/>
    <property type="evidence" value="ECO:0007669"/>
    <property type="project" value="UniProtKB-SubCell"/>
</dbReference>
<protein>
    <submittedName>
        <fullName evidence="7">Type VI secretion system tip protein VgrG</fullName>
    </submittedName>
</protein>
<evidence type="ECO:0000256" key="1">
    <source>
        <dbReference type="ARBA" id="ARBA00004613"/>
    </source>
</evidence>
<dbReference type="Pfam" id="PF05954">
    <property type="entry name" value="Phage_GPD"/>
    <property type="match status" value="1"/>
</dbReference>
<comment type="caution">
    <text evidence="7">The sequence shown here is derived from an EMBL/GenBank/DDBJ whole genome shotgun (WGS) entry which is preliminary data.</text>
</comment>
<evidence type="ECO:0000313" key="8">
    <source>
        <dbReference type="Proteomes" id="UP000297258"/>
    </source>
</evidence>
<accession>A0A4Y9T3M5</accession>
<dbReference type="AlphaFoldDB" id="A0A4Y9T3M5"/>
<evidence type="ECO:0000259" key="6">
    <source>
        <dbReference type="Pfam" id="PF22178"/>
    </source>
</evidence>
<dbReference type="InterPro" id="IPR006533">
    <property type="entry name" value="T6SS_Vgr_RhsGE"/>
</dbReference>
<dbReference type="RefSeq" id="WP_135188715.1">
    <property type="nucleotide sequence ID" value="NZ_SPUM01000033.1"/>
</dbReference>
<dbReference type="InterPro" id="IPR006531">
    <property type="entry name" value="Gp5/Vgr_OB"/>
</dbReference>
<dbReference type="NCBIfam" id="TIGR01646">
    <property type="entry name" value="vgr_GE"/>
    <property type="match status" value="1"/>
</dbReference>
<evidence type="ECO:0000256" key="4">
    <source>
        <dbReference type="SAM" id="MobiDB-lite"/>
    </source>
</evidence>
<dbReference type="SUPFAM" id="SSF69279">
    <property type="entry name" value="Phage tail proteins"/>
    <property type="match status" value="2"/>
</dbReference>
<dbReference type="Gene3D" id="4.10.220.110">
    <property type="match status" value="1"/>
</dbReference>